<evidence type="ECO:0000256" key="1">
    <source>
        <dbReference type="ARBA" id="ARBA00004706"/>
    </source>
</evidence>
<feature type="domain" description="Adenylosuccinate lyase C-terminal" evidence="13">
    <location>
        <begin position="357"/>
        <end position="438"/>
    </location>
</feature>
<dbReference type="Pfam" id="PF10397">
    <property type="entry name" value="ADSL_C"/>
    <property type="match status" value="1"/>
</dbReference>
<comment type="pathway">
    <text evidence="2 12">Purine metabolism; AMP biosynthesis via de novo pathway; AMP from IMP: step 2/2.</text>
</comment>
<evidence type="ECO:0000256" key="5">
    <source>
        <dbReference type="ARBA" id="ARBA00017058"/>
    </source>
</evidence>
<evidence type="ECO:0000256" key="12">
    <source>
        <dbReference type="RuleBase" id="RU361172"/>
    </source>
</evidence>
<sequence>MAGGTRMIERYTLPEMGRVWSDQHKYALWCRVETLVLEAHAAAGRVPPDVVEPVRNALPPTPERVAEIEETTQHDVIAFLTAWADNTEPRSAAAYVHHGMTSSDLLDTALAVQLTDATDVLLAKADRLVAALRDHGLEHRATIKVGRTHGVHAEPDVWGHRVADLAFAAARSRDRLREARSRVGVVAISGAVGTYSLIDPSVEVHVAEALGLRPADASTQVVLRDSISEWVSALAIIATVCEAIALEVRHGQRTEVRELSEAFGSGQKGSSAMPHKKNPIRSERIAGLARVVRAAIVPVMEGIPLWHERDISHSSTERVFLPDAAITTDYLLDLTAGLVENLVVDAERMRANLESTGGLIYTSSVLLELVEGGLSREDSYALVQSAAMETWKSGTPFRETLRTRSAASDVTLDEARLDEICRPEQYVANLGPLFDRLAALS</sequence>
<name>A0A6J4IRK1_9ACTN</name>
<comment type="pathway">
    <text evidence="1 12">Purine metabolism; IMP biosynthesis via de novo pathway; 5-amino-1-(5-phospho-D-ribosyl)imidazole-4-carboxamide from 5-amino-1-(5-phospho-D-ribosyl)imidazole-4-carboxylate: step 2/2.</text>
</comment>
<dbReference type="PROSITE" id="PS00163">
    <property type="entry name" value="FUMARATE_LYASES"/>
    <property type="match status" value="1"/>
</dbReference>
<dbReference type="SMART" id="SM00998">
    <property type="entry name" value="ADSL_C"/>
    <property type="match status" value="1"/>
</dbReference>
<organism evidence="14">
    <name type="scientific">uncultured Blastococcus sp</name>
    <dbReference type="NCBI Taxonomy" id="217144"/>
    <lineage>
        <taxon>Bacteria</taxon>
        <taxon>Bacillati</taxon>
        <taxon>Actinomycetota</taxon>
        <taxon>Actinomycetes</taxon>
        <taxon>Geodermatophilales</taxon>
        <taxon>Geodermatophilaceae</taxon>
        <taxon>Blastococcus</taxon>
        <taxon>environmental samples</taxon>
    </lineage>
</organism>
<dbReference type="GO" id="GO:0006189">
    <property type="term" value="P:'de novo' IMP biosynthetic process"/>
    <property type="evidence" value="ECO:0007669"/>
    <property type="project" value="UniProtKB-UniPathway"/>
</dbReference>
<keyword evidence="6 12" id="KW-0658">Purine biosynthesis</keyword>
<dbReference type="GO" id="GO:0004018">
    <property type="term" value="F:N6-(1,2-dicarboxyethyl)AMP AMP-lyase (fumarate-forming) activity"/>
    <property type="evidence" value="ECO:0007669"/>
    <property type="project" value="UniProtKB-UniRule"/>
</dbReference>
<evidence type="ECO:0000259" key="13">
    <source>
        <dbReference type="SMART" id="SM00998"/>
    </source>
</evidence>
<evidence type="ECO:0000256" key="8">
    <source>
        <dbReference type="ARBA" id="ARBA00024477"/>
    </source>
</evidence>
<dbReference type="GO" id="GO:0005829">
    <property type="term" value="C:cytosol"/>
    <property type="evidence" value="ECO:0007669"/>
    <property type="project" value="TreeGrafter"/>
</dbReference>
<keyword evidence="7 12" id="KW-0456">Lyase</keyword>
<dbReference type="AlphaFoldDB" id="A0A6J4IRK1"/>
<dbReference type="EMBL" id="CADCTI010000202">
    <property type="protein sequence ID" value="CAA9257531.1"/>
    <property type="molecule type" value="Genomic_DNA"/>
</dbReference>
<dbReference type="PANTHER" id="PTHR43172:SF1">
    <property type="entry name" value="ADENYLOSUCCINATE LYASE"/>
    <property type="match status" value="1"/>
</dbReference>
<evidence type="ECO:0000256" key="11">
    <source>
        <dbReference type="NCBIfam" id="TIGR00928"/>
    </source>
</evidence>
<dbReference type="Gene3D" id="1.20.200.10">
    <property type="entry name" value="Fumarase/aspartase (Central domain)"/>
    <property type="match status" value="1"/>
</dbReference>
<dbReference type="SUPFAM" id="SSF48557">
    <property type="entry name" value="L-aspartase-like"/>
    <property type="match status" value="1"/>
</dbReference>
<dbReference type="NCBIfam" id="TIGR00928">
    <property type="entry name" value="purB"/>
    <property type="match status" value="1"/>
</dbReference>
<dbReference type="GO" id="GO:0044208">
    <property type="term" value="P:'de novo' AMP biosynthetic process"/>
    <property type="evidence" value="ECO:0007669"/>
    <property type="project" value="UniProtKB-UniPathway"/>
</dbReference>
<dbReference type="InterPro" id="IPR008948">
    <property type="entry name" value="L-Aspartase-like"/>
</dbReference>
<evidence type="ECO:0000256" key="2">
    <source>
        <dbReference type="ARBA" id="ARBA00004734"/>
    </source>
</evidence>
<accession>A0A6J4IRK1</accession>
<comment type="similarity">
    <text evidence="3 12">Belongs to the lyase 1 family. Adenylosuccinate lyase subfamily.</text>
</comment>
<dbReference type="InterPro" id="IPR004769">
    <property type="entry name" value="Pur_lyase"/>
</dbReference>
<dbReference type="InterPro" id="IPR000362">
    <property type="entry name" value="Fumarate_lyase_fam"/>
</dbReference>
<dbReference type="Gene3D" id="1.10.40.30">
    <property type="entry name" value="Fumarase/aspartase (C-terminal domain)"/>
    <property type="match status" value="1"/>
</dbReference>
<dbReference type="CDD" id="cd01360">
    <property type="entry name" value="Adenylsuccinate_lyase_1"/>
    <property type="match status" value="1"/>
</dbReference>
<dbReference type="Gene3D" id="1.10.275.10">
    <property type="entry name" value="Fumarase/aspartase (N-terminal domain)"/>
    <property type="match status" value="1"/>
</dbReference>
<evidence type="ECO:0000256" key="4">
    <source>
        <dbReference type="ARBA" id="ARBA00012339"/>
    </source>
</evidence>
<dbReference type="FunFam" id="1.20.200.10:FF:000008">
    <property type="entry name" value="Adenylosuccinate lyase"/>
    <property type="match status" value="1"/>
</dbReference>
<reference evidence="14" key="1">
    <citation type="submission" date="2020-02" db="EMBL/GenBank/DDBJ databases">
        <authorList>
            <person name="Meier V. D."/>
        </authorList>
    </citation>
    <scope>NUCLEOTIDE SEQUENCE</scope>
    <source>
        <strain evidence="14">AVDCRST_MAG57</strain>
    </source>
</reference>
<dbReference type="PRINTS" id="PR00145">
    <property type="entry name" value="ARGSUCLYASE"/>
</dbReference>
<dbReference type="GO" id="GO:0070626">
    <property type="term" value="F:(S)-2-(5-amino-1-(5-phospho-D-ribosyl)imidazole-4-carboxamido) succinate lyase (fumarate-forming) activity"/>
    <property type="evidence" value="ECO:0007669"/>
    <property type="project" value="TreeGrafter"/>
</dbReference>
<evidence type="ECO:0000313" key="14">
    <source>
        <dbReference type="EMBL" id="CAA9257531.1"/>
    </source>
</evidence>
<protein>
    <recommendedName>
        <fullName evidence="5 11">Adenylosuccinate lyase</fullName>
        <shortName evidence="12">ASL</shortName>
        <ecNumber evidence="4 11">4.3.2.2</ecNumber>
    </recommendedName>
    <alternativeName>
        <fullName evidence="9 12">Adenylosuccinase</fullName>
    </alternativeName>
</protein>
<dbReference type="InterPro" id="IPR019468">
    <property type="entry name" value="AdenyloSucc_lyase_C"/>
</dbReference>
<comment type="catalytic activity">
    <reaction evidence="8">
        <text>(2S)-2-[5-amino-1-(5-phospho-beta-D-ribosyl)imidazole-4-carboxamido]succinate = 5-amino-1-(5-phospho-beta-D-ribosyl)imidazole-4-carboxamide + fumarate</text>
        <dbReference type="Rhea" id="RHEA:23920"/>
        <dbReference type="ChEBI" id="CHEBI:29806"/>
        <dbReference type="ChEBI" id="CHEBI:58443"/>
        <dbReference type="ChEBI" id="CHEBI:58475"/>
        <dbReference type="EC" id="4.3.2.2"/>
    </reaction>
    <physiologicalReaction direction="left-to-right" evidence="8">
        <dbReference type="Rhea" id="RHEA:23921"/>
    </physiologicalReaction>
</comment>
<comment type="catalytic activity">
    <reaction evidence="10">
        <text>N(6)-(1,2-dicarboxyethyl)-AMP = fumarate + AMP</text>
        <dbReference type="Rhea" id="RHEA:16853"/>
        <dbReference type="ChEBI" id="CHEBI:29806"/>
        <dbReference type="ChEBI" id="CHEBI:57567"/>
        <dbReference type="ChEBI" id="CHEBI:456215"/>
        <dbReference type="EC" id="4.3.2.2"/>
    </reaction>
    <physiologicalReaction direction="left-to-right" evidence="10">
        <dbReference type="Rhea" id="RHEA:16854"/>
    </physiologicalReaction>
</comment>
<evidence type="ECO:0000256" key="6">
    <source>
        <dbReference type="ARBA" id="ARBA00022755"/>
    </source>
</evidence>
<dbReference type="InterPro" id="IPR024083">
    <property type="entry name" value="Fumarase/histidase_N"/>
</dbReference>
<gene>
    <name evidence="14" type="ORF">AVDCRST_MAG57-2452</name>
</gene>
<dbReference type="PANTHER" id="PTHR43172">
    <property type="entry name" value="ADENYLOSUCCINATE LYASE"/>
    <property type="match status" value="1"/>
</dbReference>
<dbReference type="UniPathway" id="UPA00074">
    <property type="reaction ID" value="UER00132"/>
</dbReference>
<dbReference type="EC" id="4.3.2.2" evidence="4 11"/>
<evidence type="ECO:0000256" key="9">
    <source>
        <dbReference type="ARBA" id="ARBA00030717"/>
    </source>
</evidence>
<dbReference type="PRINTS" id="PR00149">
    <property type="entry name" value="FUMRATELYASE"/>
</dbReference>
<dbReference type="Pfam" id="PF00206">
    <property type="entry name" value="Lyase_1"/>
    <property type="match status" value="1"/>
</dbReference>
<evidence type="ECO:0000256" key="3">
    <source>
        <dbReference type="ARBA" id="ARBA00008273"/>
    </source>
</evidence>
<dbReference type="InterPro" id="IPR022761">
    <property type="entry name" value="Fumarate_lyase_N"/>
</dbReference>
<dbReference type="UniPathway" id="UPA00075">
    <property type="reaction ID" value="UER00336"/>
</dbReference>
<evidence type="ECO:0000256" key="10">
    <source>
        <dbReference type="ARBA" id="ARBA00049115"/>
    </source>
</evidence>
<evidence type="ECO:0000256" key="7">
    <source>
        <dbReference type="ARBA" id="ARBA00023239"/>
    </source>
</evidence>
<proteinExistence type="inferred from homology"/>
<dbReference type="InterPro" id="IPR020557">
    <property type="entry name" value="Fumarate_lyase_CS"/>
</dbReference>